<sequence length="170" mass="18423">MRALRTAAGAATILIGTAAGAGLAPPAHADLNIALNGTYRVISNGEWAKTNEVFMDEAVQVSFWTFATSCTDAQTCDGTVSSDKGWTAPAQYRINRWIVELEHPNWLPCPDGSRATGYQRFQFFGNDDNGQVDVDNLQRLSGFDRTEGPGGACGRNTPTVIEMPLRLDRV</sequence>
<evidence type="ECO:0000256" key="1">
    <source>
        <dbReference type="SAM" id="SignalP"/>
    </source>
</evidence>
<feature type="chain" id="PRO_5013094702" description="Secreted protein" evidence="1">
    <location>
        <begin position="30"/>
        <end position="170"/>
    </location>
</feature>
<feature type="signal peptide" evidence="1">
    <location>
        <begin position="1"/>
        <end position="29"/>
    </location>
</feature>
<accession>A0A1W9YYT5</accession>
<proteinExistence type="predicted"/>
<keyword evidence="3" id="KW-1185">Reference proteome</keyword>
<evidence type="ECO:0000313" key="2">
    <source>
        <dbReference type="EMBL" id="ORA05157.1"/>
    </source>
</evidence>
<dbReference type="OrthoDB" id="4739449at2"/>
<reference evidence="2 3" key="1">
    <citation type="submission" date="2017-02" db="EMBL/GenBank/DDBJ databases">
        <title>The new phylogeny of genus Mycobacterium.</title>
        <authorList>
            <person name="Tortoli E."/>
            <person name="Trovato A."/>
            <person name="Cirillo D.M."/>
        </authorList>
    </citation>
    <scope>NUCLEOTIDE SEQUENCE [LARGE SCALE GENOMIC DNA]</scope>
    <source>
        <strain evidence="2 3">DSM 45578</strain>
    </source>
</reference>
<dbReference type="STRING" id="564198.BST17_10855"/>
<dbReference type="AlphaFoldDB" id="A0A1W9YYT5"/>
<organism evidence="2 3">
    <name type="scientific">Mycolicibacterium bacteremicum</name>
    <name type="common">Mycobacterium bacteremicum</name>
    <dbReference type="NCBI Taxonomy" id="564198"/>
    <lineage>
        <taxon>Bacteria</taxon>
        <taxon>Bacillati</taxon>
        <taxon>Actinomycetota</taxon>
        <taxon>Actinomycetes</taxon>
        <taxon>Mycobacteriales</taxon>
        <taxon>Mycobacteriaceae</taxon>
        <taxon>Mycolicibacterium</taxon>
    </lineage>
</organism>
<name>A0A1W9YYT5_MYCBA</name>
<keyword evidence="1" id="KW-0732">Signal</keyword>
<dbReference type="Proteomes" id="UP000192366">
    <property type="component" value="Unassembled WGS sequence"/>
</dbReference>
<dbReference type="RefSeq" id="WP_083057814.1">
    <property type="nucleotide sequence ID" value="NZ_JACKVM010000005.1"/>
</dbReference>
<evidence type="ECO:0008006" key="4">
    <source>
        <dbReference type="Google" id="ProtNLM"/>
    </source>
</evidence>
<gene>
    <name evidence="2" type="ORF">BST17_10855</name>
</gene>
<comment type="caution">
    <text evidence="2">The sequence shown here is derived from an EMBL/GenBank/DDBJ whole genome shotgun (WGS) entry which is preliminary data.</text>
</comment>
<protein>
    <recommendedName>
        <fullName evidence="4">Secreted protein</fullName>
    </recommendedName>
</protein>
<dbReference type="EMBL" id="MVHJ01000007">
    <property type="protein sequence ID" value="ORA05157.1"/>
    <property type="molecule type" value="Genomic_DNA"/>
</dbReference>
<evidence type="ECO:0000313" key="3">
    <source>
        <dbReference type="Proteomes" id="UP000192366"/>
    </source>
</evidence>